<evidence type="ECO:0000313" key="2">
    <source>
        <dbReference type="EMBL" id="TCP69226.1"/>
    </source>
</evidence>
<reference evidence="2 3" key="1">
    <citation type="submission" date="2019-03" db="EMBL/GenBank/DDBJ databases">
        <title>Genomic Encyclopedia of Type Strains, Phase IV (KMG-IV): sequencing the most valuable type-strain genomes for metagenomic binning, comparative biology and taxonomic classification.</title>
        <authorList>
            <person name="Goeker M."/>
        </authorList>
    </citation>
    <scope>NUCLEOTIDE SEQUENCE [LARGE SCALE GENOMIC DNA]</scope>
    <source>
        <strain evidence="2 3">DSM 46831</strain>
    </source>
</reference>
<dbReference type="Proteomes" id="UP000294746">
    <property type="component" value="Unassembled WGS sequence"/>
</dbReference>
<dbReference type="InterPro" id="IPR002035">
    <property type="entry name" value="VWF_A"/>
</dbReference>
<dbReference type="Gene3D" id="3.40.50.410">
    <property type="entry name" value="von Willebrand factor, type A domain"/>
    <property type="match status" value="1"/>
</dbReference>
<organism evidence="2 3">
    <name type="scientific">Baia soyae</name>
    <dbReference type="NCBI Taxonomy" id="1544746"/>
    <lineage>
        <taxon>Bacteria</taxon>
        <taxon>Bacillati</taxon>
        <taxon>Bacillota</taxon>
        <taxon>Bacilli</taxon>
        <taxon>Bacillales</taxon>
        <taxon>Thermoactinomycetaceae</taxon>
        <taxon>Baia</taxon>
    </lineage>
</organism>
<protein>
    <recommendedName>
        <fullName evidence="1">VWFA domain-containing protein</fullName>
    </recommendedName>
</protein>
<evidence type="ECO:0000259" key="1">
    <source>
        <dbReference type="PROSITE" id="PS50234"/>
    </source>
</evidence>
<dbReference type="InterPro" id="IPR036465">
    <property type="entry name" value="vWFA_dom_sf"/>
</dbReference>
<dbReference type="RefSeq" id="WP_243649445.1">
    <property type="nucleotide sequence ID" value="NZ_SLXV01000011.1"/>
</dbReference>
<dbReference type="InterPro" id="IPR055049">
    <property type="entry name" value="SNaCT7"/>
</dbReference>
<proteinExistence type="predicted"/>
<evidence type="ECO:0000313" key="3">
    <source>
        <dbReference type="Proteomes" id="UP000294746"/>
    </source>
</evidence>
<keyword evidence="3" id="KW-1185">Reference proteome</keyword>
<dbReference type="SUPFAM" id="SSF53300">
    <property type="entry name" value="vWA-like"/>
    <property type="match status" value="1"/>
</dbReference>
<dbReference type="PROSITE" id="PS50234">
    <property type="entry name" value="VWFA"/>
    <property type="match status" value="1"/>
</dbReference>
<dbReference type="EMBL" id="SLXV01000011">
    <property type="protein sequence ID" value="TCP69226.1"/>
    <property type="molecule type" value="Genomic_DNA"/>
</dbReference>
<accession>A0A4R2S9W5</accession>
<feature type="domain" description="VWFA" evidence="1">
    <location>
        <begin position="1"/>
        <end position="119"/>
    </location>
</feature>
<name>A0A4R2S9W5_9BACL</name>
<gene>
    <name evidence="2" type="ORF">EDD57_11123</name>
</gene>
<sequence>MNLPFNLSLDKVKPSGWTPLARAIEESTKDLGSAQEAGVKNVVYIVSDGLETCGGNPVSEAYKLYQSNMKTIVNIIGFDLDAESKKELEKVSKAGGGNFQSVDNNHNFDKVFESYIDSLKAENSQWFDREIDKLKKSYDSDSLLIDNLRDQVVGKVEREYTRVLNAIGYLAVTKKIDKSKWVDLATKADSRRTYGQAVE</sequence>
<dbReference type="AlphaFoldDB" id="A0A4R2S9W5"/>
<comment type="caution">
    <text evidence="2">The sequence shown here is derived from an EMBL/GenBank/DDBJ whole genome shotgun (WGS) entry which is preliminary data.</text>
</comment>
<dbReference type="Pfam" id="PF22712">
    <property type="entry name" value="SNaCT7"/>
    <property type="match status" value="1"/>
</dbReference>